<evidence type="ECO:0000256" key="1">
    <source>
        <dbReference type="ARBA" id="ARBA00001917"/>
    </source>
</evidence>
<evidence type="ECO:0000256" key="2">
    <source>
        <dbReference type="ARBA" id="ARBA00022630"/>
    </source>
</evidence>
<dbReference type="Proteomes" id="UP000782610">
    <property type="component" value="Unassembled WGS sequence"/>
</dbReference>
<dbReference type="Gene3D" id="2.30.110.10">
    <property type="entry name" value="Electron Transport, Fmn-binding Protein, Chain A"/>
    <property type="match status" value="1"/>
</dbReference>
<proteinExistence type="inferred from homology"/>
<evidence type="ECO:0000259" key="5">
    <source>
        <dbReference type="SMART" id="SM00903"/>
    </source>
</evidence>
<reference evidence="6" key="1">
    <citation type="submission" date="2020-07" db="EMBL/GenBank/DDBJ databases">
        <title>Huge and variable diversity of episymbiotic CPR bacteria and DPANN archaea in groundwater ecosystems.</title>
        <authorList>
            <person name="He C.Y."/>
            <person name="Keren R."/>
            <person name="Whittaker M."/>
            <person name="Farag I.F."/>
            <person name="Doudna J."/>
            <person name="Cate J.H.D."/>
            <person name="Banfield J.F."/>
        </authorList>
    </citation>
    <scope>NUCLEOTIDE SEQUENCE</scope>
    <source>
        <strain evidence="6">NC_groundwater_1586_Pr3_B-0.1um_66_15</strain>
    </source>
</reference>
<organism evidence="6 7">
    <name type="scientific">Devosia nanyangense</name>
    <dbReference type="NCBI Taxonomy" id="1228055"/>
    <lineage>
        <taxon>Bacteria</taxon>
        <taxon>Pseudomonadati</taxon>
        <taxon>Pseudomonadota</taxon>
        <taxon>Alphaproteobacteria</taxon>
        <taxon>Hyphomicrobiales</taxon>
        <taxon>Devosiaceae</taxon>
        <taxon>Devosia</taxon>
    </lineage>
</organism>
<dbReference type="AlphaFoldDB" id="A0A933NX09"/>
<dbReference type="SMART" id="SM00903">
    <property type="entry name" value="Flavin_Reduct"/>
    <property type="match status" value="1"/>
</dbReference>
<feature type="domain" description="Flavin reductase like" evidence="5">
    <location>
        <begin position="27"/>
        <end position="179"/>
    </location>
</feature>
<evidence type="ECO:0000256" key="4">
    <source>
        <dbReference type="ARBA" id="ARBA00038054"/>
    </source>
</evidence>
<dbReference type="GO" id="GO:0016646">
    <property type="term" value="F:oxidoreductase activity, acting on the CH-NH group of donors, NAD or NADP as acceptor"/>
    <property type="evidence" value="ECO:0007669"/>
    <property type="project" value="UniProtKB-ARBA"/>
</dbReference>
<dbReference type="Pfam" id="PF01613">
    <property type="entry name" value="Flavin_Reduct"/>
    <property type="match status" value="1"/>
</dbReference>
<dbReference type="InterPro" id="IPR012349">
    <property type="entry name" value="Split_barrel_FMN-bd"/>
</dbReference>
<evidence type="ECO:0000313" key="7">
    <source>
        <dbReference type="Proteomes" id="UP000782610"/>
    </source>
</evidence>
<gene>
    <name evidence="6" type="ORF">HY834_02160</name>
</gene>
<dbReference type="SUPFAM" id="SSF50475">
    <property type="entry name" value="FMN-binding split barrel"/>
    <property type="match status" value="1"/>
</dbReference>
<name>A0A933NX09_9HYPH</name>
<accession>A0A933NX09</accession>
<dbReference type="EMBL" id="JACRAF010000005">
    <property type="protein sequence ID" value="MBI4920526.1"/>
    <property type="molecule type" value="Genomic_DNA"/>
</dbReference>
<protein>
    <submittedName>
        <fullName evidence="6">Flavin reductase family protein</fullName>
    </submittedName>
</protein>
<dbReference type="InterPro" id="IPR002563">
    <property type="entry name" value="Flavin_Rdtase-like_dom"/>
</dbReference>
<keyword evidence="2" id="KW-0285">Flavoprotein</keyword>
<dbReference type="PANTHER" id="PTHR33798:SF5">
    <property type="entry name" value="FLAVIN REDUCTASE LIKE DOMAIN-CONTAINING PROTEIN"/>
    <property type="match status" value="1"/>
</dbReference>
<dbReference type="GO" id="GO:0010181">
    <property type="term" value="F:FMN binding"/>
    <property type="evidence" value="ECO:0007669"/>
    <property type="project" value="InterPro"/>
</dbReference>
<evidence type="ECO:0000256" key="3">
    <source>
        <dbReference type="ARBA" id="ARBA00022643"/>
    </source>
</evidence>
<evidence type="ECO:0000313" key="6">
    <source>
        <dbReference type="EMBL" id="MBI4920526.1"/>
    </source>
</evidence>
<dbReference type="PANTHER" id="PTHR33798">
    <property type="entry name" value="FLAVOPROTEIN OXYGENASE"/>
    <property type="match status" value="1"/>
</dbReference>
<keyword evidence="3" id="KW-0288">FMN</keyword>
<comment type="cofactor">
    <cofactor evidence="1">
        <name>FMN</name>
        <dbReference type="ChEBI" id="CHEBI:58210"/>
    </cofactor>
</comment>
<comment type="similarity">
    <text evidence="4">Belongs to the flavoredoxin family.</text>
</comment>
<sequence>MNARAQGHVHFDFAELTARQRYKLLIGTVIPRPIAFVTTLSRDGRRNAGPFSFFNVLTHDPALVALGIENYADMRMKDTSRNIRETEEFTVHIVDDALVRQMEICAIKFGPDVDELEESGLATVPGLKVRSPRIVAAPAALECRRYMTLEVGNAREIVLGQVLGVFVRDDTVDPETFHVDQLKMDAIGRMGGHGYTRTREQFDIKTLTPDEWTKQKAEG</sequence>
<comment type="caution">
    <text evidence="6">The sequence shown here is derived from an EMBL/GenBank/DDBJ whole genome shotgun (WGS) entry which is preliminary data.</text>
</comment>